<dbReference type="GeneID" id="19969961"/>
<dbReference type="eggNOG" id="ENOG502RNQS">
    <property type="taxonomic scope" value="Eukaryota"/>
</dbReference>
<protein>
    <submittedName>
        <fullName evidence="2">Uncharacterized protein</fullName>
    </submittedName>
</protein>
<feature type="compositionally biased region" description="Basic and acidic residues" evidence="1">
    <location>
        <begin position="70"/>
        <end position="82"/>
    </location>
</feature>
<feature type="compositionally biased region" description="Basic and acidic residues" evidence="1">
    <location>
        <begin position="49"/>
        <end position="63"/>
    </location>
</feature>
<gene>
    <name evidence="2" type="ORF">HMPREF1541_02622</name>
</gene>
<dbReference type="AlphaFoldDB" id="W2S610"/>
<dbReference type="Proteomes" id="UP000030752">
    <property type="component" value="Unassembled WGS sequence"/>
</dbReference>
<dbReference type="VEuPathDB" id="FungiDB:HMPREF1541_02622"/>
<sequence length="125" mass="13559">MPRLPAPQILSAARTSPRRLPPASSRLFASTDAQEKGTQNSRPGWGGRSGDDHAVERDRHDVQGDASQEGMKKFQEGKDQDTKTSSGGAISRKDERNSNEKAKEEHPEAPTPVIGMNSERGSKGH</sequence>
<evidence type="ECO:0000256" key="1">
    <source>
        <dbReference type="SAM" id="MobiDB-lite"/>
    </source>
</evidence>
<dbReference type="HOGENOM" id="CLU_120062_0_1_1"/>
<dbReference type="EMBL" id="KB822718">
    <property type="protein sequence ID" value="ETN43463.1"/>
    <property type="molecule type" value="Genomic_DNA"/>
</dbReference>
<dbReference type="RefSeq" id="XP_008715199.1">
    <property type="nucleotide sequence ID" value="XM_008716977.1"/>
</dbReference>
<keyword evidence="3" id="KW-1185">Reference proteome</keyword>
<dbReference type="InParanoid" id="W2S610"/>
<feature type="region of interest" description="Disordered" evidence="1">
    <location>
        <begin position="1"/>
        <end position="125"/>
    </location>
</feature>
<accession>W2S610</accession>
<evidence type="ECO:0000313" key="3">
    <source>
        <dbReference type="Proteomes" id="UP000030752"/>
    </source>
</evidence>
<feature type="compositionally biased region" description="Polar residues" evidence="1">
    <location>
        <begin position="27"/>
        <end position="42"/>
    </location>
</feature>
<name>W2S610_CYPE1</name>
<evidence type="ECO:0000313" key="2">
    <source>
        <dbReference type="EMBL" id="ETN43463.1"/>
    </source>
</evidence>
<reference evidence="2 3" key="1">
    <citation type="submission" date="2013-03" db="EMBL/GenBank/DDBJ databases">
        <title>The Genome Sequence of Phialophora europaea CBS 101466.</title>
        <authorList>
            <consortium name="The Broad Institute Genomics Platform"/>
            <person name="Cuomo C."/>
            <person name="de Hoog S."/>
            <person name="Gorbushina A."/>
            <person name="Walker B."/>
            <person name="Young S.K."/>
            <person name="Zeng Q."/>
            <person name="Gargeya S."/>
            <person name="Fitzgerald M."/>
            <person name="Haas B."/>
            <person name="Abouelleil A."/>
            <person name="Allen A.W."/>
            <person name="Alvarado L."/>
            <person name="Arachchi H.M."/>
            <person name="Berlin A.M."/>
            <person name="Chapman S.B."/>
            <person name="Gainer-Dewar J."/>
            <person name="Goldberg J."/>
            <person name="Griggs A."/>
            <person name="Gujja S."/>
            <person name="Hansen M."/>
            <person name="Howarth C."/>
            <person name="Imamovic A."/>
            <person name="Ireland A."/>
            <person name="Larimer J."/>
            <person name="McCowan C."/>
            <person name="Murphy C."/>
            <person name="Pearson M."/>
            <person name="Poon T.W."/>
            <person name="Priest M."/>
            <person name="Roberts A."/>
            <person name="Saif S."/>
            <person name="Shea T."/>
            <person name="Sisk P."/>
            <person name="Sykes S."/>
            <person name="Wortman J."/>
            <person name="Nusbaum C."/>
            <person name="Birren B."/>
        </authorList>
    </citation>
    <scope>NUCLEOTIDE SEQUENCE [LARGE SCALE GENOMIC DNA]</scope>
    <source>
        <strain evidence="2 3">CBS 101466</strain>
    </source>
</reference>
<proteinExistence type="predicted"/>
<feature type="compositionally biased region" description="Basic and acidic residues" evidence="1">
    <location>
        <begin position="91"/>
        <end position="108"/>
    </location>
</feature>
<dbReference type="OrthoDB" id="3945172at2759"/>
<organism evidence="2 3">
    <name type="scientific">Cyphellophora europaea (strain CBS 101466)</name>
    <name type="common">Phialophora europaea</name>
    <dbReference type="NCBI Taxonomy" id="1220924"/>
    <lineage>
        <taxon>Eukaryota</taxon>
        <taxon>Fungi</taxon>
        <taxon>Dikarya</taxon>
        <taxon>Ascomycota</taxon>
        <taxon>Pezizomycotina</taxon>
        <taxon>Eurotiomycetes</taxon>
        <taxon>Chaetothyriomycetidae</taxon>
        <taxon>Chaetothyriales</taxon>
        <taxon>Cyphellophoraceae</taxon>
        <taxon>Cyphellophora</taxon>
    </lineage>
</organism>